<comment type="caution">
    <text evidence="1">The sequence shown here is derived from an EMBL/GenBank/DDBJ whole genome shotgun (WGS) entry which is preliminary data.</text>
</comment>
<accession>A0A9N9HZ57</accession>
<protein>
    <submittedName>
        <fullName evidence="1">14097_t:CDS:1</fullName>
    </submittedName>
</protein>
<evidence type="ECO:0000313" key="2">
    <source>
        <dbReference type="Proteomes" id="UP000789342"/>
    </source>
</evidence>
<reference evidence="1" key="1">
    <citation type="submission" date="2021-06" db="EMBL/GenBank/DDBJ databases">
        <authorList>
            <person name="Kallberg Y."/>
            <person name="Tangrot J."/>
            <person name="Rosling A."/>
        </authorList>
    </citation>
    <scope>NUCLEOTIDE SEQUENCE</scope>
    <source>
        <strain evidence="1">CL551</strain>
    </source>
</reference>
<proteinExistence type="predicted"/>
<keyword evidence="2" id="KW-1185">Reference proteome</keyword>
<dbReference type="Proteomes" id="UP000789342">
    <property type="component" value="Unassembled WGS sequence"/>
</dbReference>
<dbReference type="AlphaFoldDB" id="A0A9N9HZ57"/>
<gene>
    <name evidence="1" type="ORF">AMORRO_LOCUS12809</name>
</gene>
<feature type="non-terminal residue" evidence="1">
    <location>
        <position position="1"/>
    </location>
</feature>
<dbReference type="EMBL" id="CAJVPV010019893">
    <property type="protein sequence ID" value="CAG8712863.1"/>
    <property type="molecule type" value="Genomic_DNA"/>
</dbReference>
<evidence type="ECO:0000313" key="1">
    <source>
        <dbReference type="EMBL" id="CAG8712863.1"/>
    </source>
</evidence>
<organism evidence="1 2">
    <name type="scientific">Acaulospora morrowiae</name>
    <dbReference type="NCBI Taxonomy" id="94023"/>
    <lineage>
        <taxon>Eukaryota</taxon>
        <taxon>Fungi</taxon>
        <taxon>Fungi incertae sedis</taxon>
        <taxon>Mucoromycota</taxon>
        <taxon>Glomeromycotina</taxon>
        <taxon>Glomeromycetes</taxon>
        <taxon>Diversisporales</taxon>
        <taxon>Acaulosporaceae</taxon>
        <taxon>Acaulospora</taxon>
    </lineage>
</organism>
<name>A0A9N9HZ57_9GLOM</name>
<sequence length="48" mass="5547">DKKVLNTKDTYNFRDCLEIEEVWYHGCIGADAMSHKNNSCLFAPEKVL</sequence>